<accession>A0A2T0TL67</accession>
<dbReference type="RefSeq" id="WP_106185961.1">
    <property type="nucleotide sequence ID" value="NZ_PVTF01000001.1"/>
</dbReference>
<comment type="caution">
    <text evidence="2">The sequence shown here is derived from an EMBL/GenBank/DDBJ whole genome shotgun (WGS) entry which is preliminary data.</text>
</comment>
<dbReference type="InterPro" id="IPR032830">
    <property type="entry name" value="XPB/Ssl2_N"/>
</dbReference>
<name>A0A2T0TL67_9PSEU</name>
<keyword evidence="2" id="KW-0378">Hydrolase</keyword>
<reference evidence="2 3" key="1">
    <citation type="submission" date="2018-03" db="EMBL/GenBank/DDBJ databases">
        <title>Genomic Encyclopedia of Archaeal and Bacterial Type Strains, Phase II (KMG-II): from individual species to whole genera.</title>
        <authorList>
            <person name="Goeker M."/>
        </authorList>
    </citation>
    <scope>NUCLEOTIDE SEQUENCE [LARGE SCALE GENOMIC DNA]</scope>
    <source>
        <strain evidence="2 3">DSM 44720</strain>
    </source>
</reference>
<dbReference type="GO" id="GO:0004386">
    <property type="term" value="F:helicase activity"/>
    <property type="evidence" value="ECO:0007669"/>
    <property type="project" value="UniProtKB-KW"/>
</dbReference>
<evidence type="ECO:0000313" key="3">
    <source>
        <dbReference type="Proteomes" id="UP000239494"/>
    </source>
</evidence>
<dbReference type="Pfam" id="PF13625">
    <property type="entry name" value="Helicase_C_3"/>
    <property type="match status" value="1"/>
</dbReference>
<organism evidence="2 3">
    <name type="scientific">Umezawaea tangerina</name>
    <dbReference type="NCBI Taxonomy" id="84725"/>
    <lineage>
        <taxon>Bacteria</taxon>
        <taxon>Bacillati</taxon>
        <taxon>Actinomycetota</taxon>
        <taxon>Actinomycetes</taxon>
        <taxon>Pseudonocardiales</taxon>
        <taxon>Pseudonocardiaceae</taxon>
        <taxon>Umezawaea</taxon>
    </lineage>
</organism>
<gene>
    <name evidence="2" type="ORF">CLV43_101675</name>
</gene>
<keyword evidence="2" id="KW-0347">Helicase</keyword>
<keyword evidence="2" id="KW-0547">Nucleotide-binding</keyword>
<keyword evidence="2" id="KW-0067">ATP-binding</keyword>
<dbReference type="AlphaFoldDB" id="A0A2T0TL67"/>
<proteinExistence type="predicted"/>
<evidence type="ECO:0000259" key="1">
    <source>
        <dbReference type="Pfam" id="PF13625"/>
    </source>
</evidence>
<evidence type="ECO:0000313" key="2">
    <source>
        <dbReference type="EMBL" id="PRY46399.1"/>
    </source>
</evidence>
<feature type="domain" description="Helicase XPB/Ssl2 N-terminal" evidence="1">
    <location>
        <begin position="464"/>
        <end position="586"/>
    </location>
</feature>
<dbReference type="EMBL" id="PVTF01000001">
    <property type="protein sequence ID" value="PRY46399.1"/>
    <property type="molecule type" value="Genomic_DNA"/>
</dbReference>
<dbReference type="OrthoDB" id="3415124at2"/>
<protein>
    <submittedName>
        <fullName evidence="2">XPB/Ssl2-like helicase family protein</fullName>
    </submittedName>
</protein>
<dbReference type="Proteomes" id="UP000239494">
    <property type="component" value="Unassembled WGS sequence"/>
</dbReference>
<sequence>MSGTTLADWLRAQDDSVLVALLRARPDLATPVPADTAVLAARIGTRASVSRACEDLDTFTLTVLEALLVLDADLNPVPQPDLARLLGKDVKARPLKQALAALRARALLWGPDEALSTPPASRDAVAAFPAGLGRSVPALADVDLSPLGEDELRVLKTLADGPPIGQTRDAALVVALEQAKTPIQKLLARGLLIRRDGQTVELPREVGLLVRGDRPLGRIQVTEPSMRTTSLDVAVVDETGAGEALELLRHVESLISAWSADPPSVLRTGGLGVREMRRIAKDLEVDEQRAALLVEVVVAAGLVGDSEGAEPEWVPTALADTWLTATPEVRWSTLAQAWLDLPRLPGLVGQRDERERLLNPLSAELNRPNAPRDRRWVLEALAGLEPGTTVTNAGELAAVLAWRAPRRGGRLRDELVRWTMAEGTALAVLSRGAITTAGRVLLSEGPALAAKQLSDSLPAPVDHFLVQADLTVVAPGRLEPELADDLALVADVESAGGATVYRVGEGSVRRAFDAGRTASDLHELFRKGSRTPIPQSLTYLIDDAARKHGRLRGGAAGSFLRCDDPVLLTEVMAHPAADALELRKIAPTVLVSPLPLADVLDGLRGAGFSPAAEGPDGRVLDLRVGGRRIPGKSRATRRPVHVPTPSEDQLSELVRLVRAGDRARSTQRGERISVPANHGNGPSATLGLLQRAAKDGRSVLVDLVDSHGTAATRVIKPQIVGGGVLEGYDLSYGEVRRFPLHRITSAALVED</sequence>
<keyword evidence="3" id="KW-1185">Reference proteome</keyword>